<keyword evidence="1" id="KW-0472">Membrane</keyword>
<reference evidence="2 3" key="1">
    <citation type="journal article" date="2011" name="Syst. Appl. Microbiol.">
        <title>Defluviimonas denitrificans gen. nov., sp. nov., and Pararhodobacter aggregans gen. nov., sp. nov., non-phototrophic Rhodobacteraceae from the biofilter of a marine aquaculture.</title>
        <authorList>
            <person name="Foesel B.U."/>
            <person name="Drake H.L."/>
            <person name="Schramm A."/>
        </authorList>
    </citation>
    <scope>NUCLEOTIDE SEQUENCE [LARGE SCALE GENOMIC DNA]</scope>
    <source>
        <strain evidence="2 3">D1-19</strain>
    </source>
</reference>
<protein>
    <submittedName>
        <fullName evidence="2">GlsB/YeaQ/YmgE family stress response membrane protein</fullName>
    </submittedName>
</protein>
<keyword evidence="1" id="KW-0812">Transmembrane</keyword>
<dbReference type="AlphaFoldDB" id="A0A2T7URS7"/>
<evidence type="ECO:0000313" key="3">
    <source>
        <dbReference type="Proteomes" id="UP000244810"/>
    </source>
</evidence>
<evidence type="ECO:0000313" key="2">
    <source>
        <dbReference type="EMBL" id="PVE47354.1"/>
    </source>
</evidence>
<accession>A0A2T7URS7</accession>
<proteinExistence type="predicted"/>
<keyword evidence="1" id="KW-1133">Transmembrane helix</keyword>
<comment type="caution">
    <text evidence="2">The sequence shown here is derived from an EMBL/GenBank/DDBJ whole genome shotgun (WGS) entry which is preliminary data.</text>
</comment>
<feature type="transmembrane region" description="Helical" evidence="1">
    <location>
        <begin position="28"/>
        <end position="46"/>
    </location>
</feature>
<organism evidence="2 3">
    <name type="scientific">Pararhodobacter aggregans</name>
    <dbReference type="NCBI Taxonomy" id="404875"/>
    <lineage>
        <taxon>Bacteria</taxon>
        <taxon>Pseudomonadati</taxon>
        <taxon>Pseudomonadota</taxon>
        <taxon>Alphaproteobacteria</taxon>
        <taxon>Rhodobacterales</taxon>
        <taxon>Paracoccaceae</taxon>
        <taxon>Pararhodobacter</taxon>
    </lineage>
</organism>
<keyword evidence="3" id="KW-1185">Reference proteome</keyword>
<feature type="transmembrane region" description="Helical" evidence="1">
    <location>
        <begin position="53"/>
        <end position="73"/>
    </location>
</feature>
<evidence type="ECO:0000256" key="1">
    <source>
        <dbReference type="SAM" id="Phobius"/>
    </source>
</evidence>
<dbReference type="OrthoDB" id="7876027at2"/>
<gene>
    <name evidence="2" type="ORF">DDE23_10920</name>
</gene>
<dbReference type="EMBL" id="QDDR01000005">
    <property type="protein sequence ID" value="PVE47354.1"/>
    <property type="molecule type" value="Genomic_DNA"/>
</dbReference>
<sequence length="78" mass="8276">MPQILFLAVIGAAAGLLATRLMRVRMDVPSAMGLGVIGALVGGFALRLIVTVGGWAITFVLAVLGSMALIWVWQRLKR</sequence>
<dbReference type="RefSeq" id="WP_107753643.1">
    <property type="nucleotide sequence ID" value="NZ_JBLWSZ010000024.1"/>
</dbReference>
<name>A0A2T7URS7_9RHOB</name>
<dbReference type="Proteomes" id="UP000244810">
    <property type="component" value="Unassembled WGS sequence"/>
</dbReference>